<sequence length="259" mass="29284">MTTKRSQIGNADVDMPDLVDIDEIKNSDMVSATVATEEKDLFADDDDVMMQEVKHKTRKRKAVASDVSNEDDSKKSKLNTEMRRVPVPPHRFGALKQNWAKIVTPVVKELDMQIRYNLRTRNVEIRCPREDSNKANLQKSADFVRAIVLGFSVDDAIALIRLDHLFLESFEINDVKTLRGDNLSRAIGRIAGKDGRTKFTIENVTKTRIVLADSKIHLLGAYQNLRVARHTICSLILGTPPNKIYGNLRNLSSRLSEKL</sequence>
<dbReference type="InterPro" id="IPR055212">
    <property type="entry name" value="KH-I_PNO1_first"/>
</dbReference>
<evidence type="ECO:0000256" key="1">
    <source>
        <dbReference type="ARBA" id="ARBA00004604"/>
    </source>
</evidence>
<dbReference type="PANTHER" id="PTHR12826">
    <property type="entry name" value="RIBONUCLEASE Y"/>
    <property type="match status" value="1"/>
</dbReference>
<evidence type="ECO:0000256" key="5">
    <source>
        <dbReference type="SAM" id="MobiDB-lite"/>
    </source>
</evidence>
<protein>
    <submittedName>
        <fullName evidence="7">RNA-binding protein pno1</fullName>
    </submittedName>
</protein>
<keyword evidence="4" id="KW-0539">Nucleus</keyword>
<keyword evidence="3" id="KW-0694">RNA-binding</keyword>
<dbReference type="FunFam" id="3.30.1370.10:FF:000009">
    <property type="entry name" value="RNA-binding protein PNO1"/>
    <property type="match status" value="1"/>
</dbReference>
<accession>A0AAD4NKV3</accession>
<comment type="subcellular location">
    <subcellularLocation>
        <location evidence="1">Nucleus</location>
        <location evidence="1">Nucleolus</location>
    </subcellularLocation>
</comment>
<evidence type="ECO:0000313" key="8">
    <source>
        <dbReference type="Proteomes" id="UP001201812"/>
    </source>
</evidence>
<dbReference type="InterPro" id="IPR055211">
    <property type="entry name" value="KH_PNO1_2nd"/>
</dbReference>
<reference evidence="7" key="1">
    <citation type="submission" date="2022-01" db="EMBL/GenBank/DDBJ databases">
        <title>Genome Sequence Resource for Two Populations of Ditylenchus destructor, the Migratory Endoparasitic Phytonematode.</title>
        <authorList>
            <person name="Zhang H."/>
            <person name="Lin R."/>
            <person name="Xie B."/>
        </authorList>
    </citation>
    <scope>NUCLEOTIDE SEQUENCE</scope>
    <source>
        <strain evidence="7">BazhouSP</strain>
    </source>
</reference>
<evidence type="ECO:0000256" key="4">
    <source>
        <dbReference type="ARBA" id="ARBA00023242"/>
    </source>
</evidence>
<comment type="caution">
    <text evidence="7">The sequence shown here is derived from an EMBL/GenBank/DDBJ whole genome shotgun (WGS) entry which is preliminary data.</text>
</comment>
<dbReference type="GO" id="GO:0003723">
    <property type="term" value="F:RNA binding"/>
    <property type="evidence" value="ECO:0007669"/>
    <property type="project" value="UniProtKB-KW"/>
</dbReference>
<evidence type="ECO:0000256" key="3">
    <source>
        <dbReference type="ARBA" id="ARBA00022884"/>
    </source>
</evidence>
<comment type="similarity">
    <text evidence="2">Belongs to the PNO1 family.</text>
</comment>
<gene>
    <name evidence="7" type="ORF">DdX_00603</name>
</gene>
<feature type="domain" description="PNO1 second type I KH" evidence="6">
    <location>
        <begin position="169"/>
        <end position="252"/>
    </location>
</feature>
<dbReference type="Proteomes" id="UP001201812">
    <property type="component" value="Unassembled WGS sequence"/>
</dbReference>
<dbReference type="PANTHER" id="PTHR12826:SF13">
    <property type="entry name" value="RNA-BINDING PROTEIN PNO1"/>
    <property type="match status" value="1"/>
</dbReference>
<proteinExistence type="inferred from homology"/>
<dbReference type="Gene3D" id="3.30.1370.10">
    <property type="entry name" value="K Homology domain, type 1"/>
    <property type="match status" value="2"/>
</dbReference>
<dbReference type="CDD" id="cd22392">
    <property type="entry name" value="KH-I_PNO1_rpt2"/>
    <property type="match status" value="1"/>
</dbReference>
<dbReference type="SUPFAM" id="SSF54791">
    <property type="entry name" value="Eukaryotic type KH-domain (KH-domain type I)"/>
    <property type="match status" value="1"/>
</dbReference>
<feature type="region of interest" description="Disordered" evidence="5">
    <location>
        <begin position="55"/>
        <end position="77"/>
    </location>
</feature>
<dbReference type="CDD" id="cd22391">
    <property type="entry name" value="KH-I_PNO1_rpt1"/>
    <property type="match status" value="1"/>
</dbReference>
<evidence type="ECO:0000256" key="2">
    <source>
        <dbReference type="ARBA" id="ARBA00007515"/>
    </source>
</evidence>
<evidence type="ECO:0000259" key="6">
    <source>
        <dbReference type="Pfam" id="PF22891"/>
    </source>
</evidence>
<evidence type="ECO:0000313" key="7">
    <source>
        <dbReference type="EMBL" id="KAI1728424.1"/>
    </source>
</evidence>
<organism evidence="7 8">
    <name type="scientific">Ditylenchus destructor</name>
    <dbReference type="NCBI Taxonomy" id="166010"/>
    <lineage>
        <taxon>Eukaryota</taxon>
        <taxon>Metazoa</taxon>
        <taxon>Ecdysozoa</taxon>
        <taxon>Nematoda</taxon>
        <taxon>Chromadorea</taxon>
        <taxon>Rhabditida</taxon>
        <taxon>Tylenchina</taxon>
        <taxon>Tylenchomorpha</taxon>
        <taxon>Sphaerularioidea</taxon>
        <taxon>Anguinidae</taxon>
        <taxon>Anguininae</taxon>
        <taxon>Ditylenchus</taxon>
    </lineage>
</organism>
<name>A0AAD4NKV3_9BILA</name>
<dbReference type="GO" id="GO:0005730">
    <property type="term" value="C:nucleolus"/>
    <property type="evidence" value="ECO:0007669"/>
    <property type="project" value="UniProtKB-SubCell"/>
</dbReference>
<dbReference type="InterPro" id="IPR036612">
    <property type="entry name" value="KH_dom_type_1_sf"/>
</dbReference>
<dbReference type="Pfam" id="PF22891">
    <property type="entry name" value="KH_PNO1_2nd"/>
    <property type="match status" value="1"/>
</dbReference>
<dbReference type="AlphaFoldDB" id="A0AAD4NKV3"/>
<dbReference type="EMBL" id="JAKKPZ010000001">
    <property type="protein sequence ID" value="KAI1728424.1"/>
    <property type="molecule type" value="Genomic_DNA"/>
</dbReference>
<keyword evidence="8" id="KW-1185">Reference proteome</keyword>